<dbReference type="PANTHER" id="PTHR48098">
    <property type="entry name" value="ENTEROCHELIN ESTERASE-RELATED"/>
    <property type="match status" value="1"/>
</dbReference>
<organism evidence="3 4">
    <name type="scientific">Sorangium cellulosum</name>
    <name type="common">Polyangium cellulosum</name>
    <dbReference type="NCBI Taxonomy" id="56"/>
    <lineage>
        <taxon>Bacteria</taxon>
        <taxon>Pseudomonadati</taxon>
        <taxon>Myxococcota</taxon>
        <taxon>Polyangia</taxon>
        <taxon>Polyangiales</taxon>
        <taxon>Polyangiaceae</taxon>
        <taxon>Sorangium</taxon>
    </lineage>
</organism>
<dbReference type="InterPro" id="IPR050583">
    <property type="entry name" value="Mycobacterial_A85_antigen"/>
</dbReference>
<feature type="region of interest" description="Disordered" evidence="1">
    <location>
        <begin position="24"/>
        <end position="65"/>
    </location>
</feature>
<evidence type="ECO:0000256" key="2">
    <source>
        <dbReference type="SAM" id="SignalP"/>
    </source>
</evidence>
<dbReference type="PANTHER" id="PTHR48098:SF6">
    <property type="entry name" value="FERRI-BACILLIBACTIN ESTERASE BESA"/>
    <property type="match status" value="1"/>
</dbReference>
<feature type="chain" id="PRO_5021022403" description="Esterase" evidence="2">
    <location>
        <begin position="24"/>
        <end position="327"/>
    </location>
</feature>
<feature type="compositionally biased region" description="Low complexity" evidence="1">
    <location>
        <begin position="24"/>
        <end position="39"/>
    </location>
</feature>
<evidence type="ECO:0000313" key="3">
    <source>
        <dbReference type="EMBL" id="AUX23820.1"/>
    </source>
</evidence>
<evidence type="ECO:0000256" key="1">
    <source>
        <dbReference type="SAM" id="MobiDB-lite"/>
    </source>
</evidence>
<evidence type="ECO:0008006" key="5">
    <source>
        <dbReference type="Google" id="ProtNLM"/>
    </source>
</evidence>
<accession>A0A4P2Q3D0</accession>
<feature type="signal peptide" evidence="2">
    <location>
        <begin position="1"/>
        <end position="23"/>
    </location>
</feature>
<dbReference type="PROSITE" id="PS51318">
    <property type="entry name" value="TAT"/>
    <property type="match status" value="1"/>
</dbReference>
<protein>
    <recommendedName>
        <fullName evidence="5">Esterase</fullName>
    </recommendedName>
</protein>
<dbReference type="OrthoDB" id="5508323at2"/>
<proteinExistence type="predicted"/>
<dbReference type="Gene3D" id="3.40.50.1820">
    <property type="entry name" value="alpha/beta hydrolase"/>
    <property type="match status" value="1"/>
</dbReference>
<sequence length="327" mass="34951">MLVPRRCFLALCAAALAPRGSLAAPAGSAPAAPAGSAPAEPSPAAPAKPSPSPSPPLAPPPAFEVRDLHVPGDRALGRRFTLLVPKHLAPGERVPLLVLLHGLGETGDERMGAFAWLERYGLGSAYERLRRPPLARASRRKDWTDARLAEVNAALAARPFRGLAVACPFTPNVHRAPNPSAALDGYARWLAEVVLPRARAEAPVFDDAARTSLDGCSLGGYIGAEVFLRRPELFGAWGGVQAALGAHRAPAYAERFEKALAAAGPRDLHLLTSQRDPFRRANAALAAQLAKRSIAHTLRVLPGPHDQPWLREAGTIEMLLFHDRRPR</sequence>
<dbReference type="SUPFAM" id="SSF53474">
    <property type="entry name" value="alpha/beta-Hydrolases"/>
    <property type="match status" value="1"/>
</dbReference>
<evidence type="ECO:0000313" key="4">
    <source>
        <dbReference type="Proteomes" id="UP000295781"/>
    </source>
</evidence>
<dbReference type="AlphaFoldDB" id="A0A4P2Q3D0"/>
<dbReference type="InterPro" id="IPR006311">
    <property type="entry name" value="TAT_signal"/>
</dbReference>
<feature type="compositionally biased region" description="Pro residues" evidence="1">
    <location>
        <begin position="40"/>
        <end position="62"/>
    </location>
</feature>
<dbReference type="Proteomes" id="UP000295781">
    <property type="component" value="Chromosome"/>
</dbReference>
<gene>
    <name evidence="3" type="ORF">SOCEGT47_043500</name>
</gene>
<reference evidence="3 4" key="1">
    <citation type="submission" date="2015-09" db="EMBL/GenBank/DDBJ databases">
        <title>Sorangium comparison.</title>
        <authorList>
            <person name="Zaburannyi N."/>
            <person name="Bunk B."/>
            <person name="Overmann J."/>
            <person name="Mueller R."/>
        </authorList>
    </citation>
    <scope>NUCLEOTIDE SEQUENCE [LARGE SCALE GENOMIC DNA]</scope>
    <source>
        <strain evidence="3 4">So ceGT47</strain>
    </source>
</reference>
<keyword evidence="2" id="KW-0732">Signal</keyword>
<dbReference type="EMBL" id="CP012670">
    <property type="protein sequence ID" value="AUX23820.1"/>
    <property type="molecule type" value="Genomic_DNA"/>
</dbReference>
<name>A0A4P2Q3D0_SORCE</name>
<dbReference type="InterPro" id="IPR029058">
    <property type="entry name" value="AB_hydrolase_fold"/>
</dbReference>